<organism evidence="1 2">
    <name type="scientific">Eleginops maclovinus</name>
    <name type="common">Patagonian blennie</name>
    <name type="synonym">Eleginus maclovinus</name>
    <dbReference type="NCBI Taxonomy" id="56733"/>
    <lineage>
        <taxon>Eukaryota</taxon>
        <taxon>Metazoa</taxon>
        <taxon>Chordata</taxon>
        <taxon>Craniata</taxon>
        <taxon>Vertebrata</taxon>
        <taxon>Euteleostomi</taxon>
        <taxon>Actinopterygii</taxon>
        <taxon>Neopterygii</taxon>
        <taxon>Teleostei</taxon>
        <taxon>Neoteleostei</taxon>
        <taxon>Acanthomorphata</taxon>
        <taxon>Eupercaria</taxon>
        <taxon>Perciformes</taxon>
        <taxon>Notothenioidei</taxon>
        <taxon>Eleginopidae</taxon>
        <taxon>Eleginops</taxon>
    </lineage>
</organism>
<reference evidence="1 2" key="1">
    <citation type="journal article" date="2023" name="Genes (Basel)">
        <title>Chromosome-Level Genome Assembly and Circadian Gene Repertoire of the Patagonia Blennie Eleginops maclovinus-The Closest Ancestral Proxy of Antarctic Cryonotothenioids.</title>
        <authorList>
            <person name="Cheng C.C."/>
            <person name="Rivera-Colon A.G."/>
            <person name="Minhas B.F."/>
            <person name="Wilson L."/>
            <person name="Rayamajhi N."/>
            <person name="Vargas-Chacoff L."/>
            <person name="Catchen J.M."/>
        </authorList>
    </citation>
    <scope>NUCLEOTIDE SEQUENCE [LARGE SCALE GENOMIC DNA]</scope>
    <source>
        <strain evidence="1">JMC-PN-2008</strain>
    </source>
</reference>
<dbReference type="Proteomes" id="UP001346869">
    <property type="component" value="Unassembled WGS sequence"/>
</dbReference>
<name>A0AAN8ASI0_ELEMC</name>
<proteinExistence type="predicted"/>
<gene>
    <name evidence="1" type="ORF">PBY51_019745</name>
</gene>
<sequence length="150" mass="17034">MEGPGKPSLAHIHPLLYTSVKVKDVHRLPKDSIYQFLLTDSHVALIREEGVFHPVPRGSSLVPANPQFQALRLCRRSDIRCLFVRKDDNCLVVDITFKTQKPYTRDKKIEFRRGSVDVCSISNLNTQEDSWKLSFGSTSDAVILINHLCT</sequence>
<keyword evidence="2" id="KW-1185">Reference proteome</keyword>
<evidence type="ECO:0000313" key="2">
    <source>
        <dbReference type="Proteomes" id="UP001346869"/>
    </source>
</evidence>
<dbReference type="AlphaFoldDB" id="A0AAN8ASI0"/>
<accession>A0AAN8ASI0</accession>
<evidence type="ECO:0000313" key="1">
    <source>
        <dbReference type="EMBL" id="KAK5865478.1"/>
    </source>
</evidence>
<reference evidence="1 2" key="2">
    <citation type="journal article" date="2023" name="Mol. Biol. Evol.">
        <title>Genomics of Secondarily Temperate Adaptation in the Only Non-Antarctic Icefish.</title>
        <authorList>
            <person name="Rivera-Colon A.G."/>
            <person name="Rayamajhi N."/>
            <person name="Minhas B.F."/>
            <person name="Madrigal G."/>
            <person name="Bilyk K.T."/>
            <person name="Yoon V."/>
            <person name="Hune M."/>
            <person name="Gregory S."/>
            <person name="Cheng C.H.C."/>
            <person name="Catchen J.M."/>
        </authorList>
    </citation>
    <scope>NUCLEOTIDE SEQUENCE [LARGE SCALE GENOMIC DNA]</scope>
    <source>
        <strain evidence="1">JMC-PN-2008</strain>
    </source>
</reference>
<dbReference type="EMBL" id="JAUZQC010000009">
    <property type="protein sequence ID" value="KAK5865478.1"/>
    <property type="molecule type" value="Genomic_DNA"/>
</dbReference>
<protein>
    <submittedName>
        <fullName evidence="1">Uncharacterized protein</fullName>
    </submittedName>
</protein>
<comment type="caution">
    <text evidence="1">The sequence shown here is derived from an EMBL/GenBank/DDBJ whole genome shotgun (WGS) entry which is preliminary data.</text>
</comment>